<reference evidence="1" key="1">
    <citation type="submission" date="2019-08" db="EMBL/GenBank/DDBJ databases">
        <authorList>
            <person name="Kucharzyk K."/>
            <person name="Murdoch R.W."/>
            <person name="Higgins S."/>
            <person name="Loffler F."/>
        </authorList>
    </citation>
    <scope>NUCLEOTIDE SEQUENCE</scope>
</reference>
<comment type="caution">
    <text evidence="1">The sequence shown here is derived from an EMBL/GenBank/DDBJ whole genome shotgun (WGS) entry which is preliminary data.</text>
</comment>
<name>A0A645EEN9_9ZZZZ</name>
<organism evidence="1">
    <name type="scientific">bioreactor metagenome</name>
    <dbReference type="NCBI Taxonomy" id="1076179"/>
    <lineage>
        <taxon>unclassified sequences</taxon>
        <taxon>metagenomes</taxon>
        <taxon>ecological metagenomes</taxon>
    </lineage>
</organism>
<dbReference type="AlphaFoldDB" id="A0A645EEN9"/>
<accession>A0A645EEN9</accession>
<dbReference type="EMBL" id="VSSQ01046396">
    <property type="protein sequence ID" value="MPN00361.1"/>
    <property type="molecule type" value="Genomic_DNA"/>
</dbReference>
<gene>
    <name evidence="1" type="ORF">SDC9_147555</name>
</gene>
<proteinExistence type="predicted"/>
<sequence>MMFNLADNLPFGQLGDRTCRAYIDEFFDLMPQTFCYDVPCAVHIDRAHLFAGIGIHCNDARGMYDNTLGVFRDGKKPLQCAVVQKIALYNFHARRHIGHCCIIRQRKRADAFASCD</sequence>
<protein>
    <submittedName>
        <fullName evidence="1">Uncharacterized protein</fullName>
    </submittedName>
</protein>
<evidence type="ECO:0000313" key="1">
    <source>
        <dbReference type="EMBL" id="MPN00361.1"/>
    </source>
</evidence>